<dbReference type="Proteomes" id="UP000799754">
    <property type="component" value="Unassembled WGS sequence"/>
</dbReference>
<name>A0ACB6S933_9PLEO</name>
<evidence type="ECO:0000313" key="1">
    <source>
        <dbReference type="EMBL" id="KAF2630770.1"/>
    </source>
</evidence>
<sequence length="391" mass="43201">MSHRRTAVNTSTANQHIDVTQNYARTRKSGRDEGTPAQSQSFLRKRHQRANEIYQNGPPGESQMLWAGVRNYLNERETGVVFEMCSPKRTGEVMHKPSSESAVGCQAADQPLRQPRAMVHGMSEGADKPRARKGSAVSYSDISRTSREVPIKIRRTVLAVDTNNPLPLSSPLSAAPKQRTRKAKGLEPSVYQPEAPRQGNEGRSKHAEQETQPTIWLKASTKKPLNAHLHSTRKSKPSKADKAHDALKAKISRPIPIPPSVNLCPTHLAPHPGTMSEKAKGRQKIPSSPTWLNKLAHPTIPTLPTMHKTKKRPDSDESFACQGLGEGGVYAEIMGDRGLSVQDGEPRMRGMYLQPAPLFTGTDAGGWRLSDESRCDVVDVYANQRRTGRWI</sequence>
<reference evidence="1" key="1">
    <citation type="journal article" date="2020" name="Stud. Mycol.">
        <title>101 Dothideomycetes genomes: a test case for predicting lifestyles and emergence of pathogens.</title>
        <authorList>
            <person name="Haridas S."/>
            <person name="Albert R."/>
            <person name="Binder M."/>
            <person name="Bloem J."/>
            <person name="Labutti K."/>
            <person name="Salamov A."/>
            <person name="Andreopoulos B."/>
            <person name="Baker S."/>
            <person name="Barry K."/>
            <person name="Bills G."/>
            <person name="Bluhm B."/>
            <person name="Cannon C."/>
            <person name="Castanera R."/>
            <person name="Culley D."/>
            <person name="Daum C."/>
            <person name="Ezra D."/>
            <person name="Gonzalez J."/>
            <person name="Henrissat B."/>
            <person name="Kuo A."/>
            <person name="Liang C."/>
            <person name="Lipzen A."/>
            <person name="Lutzoni F."/>
            <person name="Magnuson J."/>
            <person name="Mondo S."/>
            <person name="Nolan M."/>
            <person name="Ohm R."/>
            <person name="Pangilinan J."/>
            <person name="Park H.-J."/>
            <person name="Ramirez L."/>
            <person name="Alfaro M."/>
            <person name="Sun H."/>
            <person name="Tritt A."/>
            <person name="Yoshinaga Y."/>
            <person name="Zwiers L.-H."/>
            <person name="Turgeon B."/>
            <person name="Goodwin S."/>
            <person name="Spatafora J."/>
            <person name="Crous P."/>
            <person name="Grigoriev I."/>
        </authorList>
    </citation>
    <scope>NUCLEOTIDE SEQUENCE</scope>
    <source>
        <strain evidence="1">CBS 525.71</strain>
    </source>
</reference>
<comment type="caution">
    <text evidence="1">The sequence shown here is derived from an EMBL/GenBank/DDBJ whole genome shotgun (WGS) entry which is preliminary data.</text>
</comment>
<keyword evidence="2" id="KW-1185">Reference proteome</keyword>
<organism evidence="1 2">
    <name type="scientific">Macroventuria anomochaeta</name>
    <dbReference type="NCBI Taxonomy" id="301207"/>
    <lineage>
        <taxon>Eukaryota</taxon>
        <taxon>Fungi</taxon>
        <taxon>Dikarya</taxon>
        <taxon>Ascomycota</taxon>
        <taxon>Pezizomycotina</taxon>
        <taxon>Dothideomycetes</taxon>
        <taxon>Pleosporomycetidae</taxon>
        <taxon>Pleosporales</taxon>
        <taxon>Pleosporineae</taxon>
        <taxon>Didymellaceae</taxon>
        <taxon>Macroventuria</taxon>
    </lineage>
</organism>
<evidence type="ECO:0000313" key="2">
    <source>
        <dbReference type="Proteomes" id="UP000799754"/>
    </source>
</evidence>
<dbReference type="EMBL" id="MU006706">
    <property type="protein sequence ID" value="KAF2630770.1"/>
    <property type="molecule type" value="Genomic_DNA"/>
</dbReference>
<gene>
    <name evidence="1" type="ORF">BU25DRAFT_419107</name>
</gene>
<proteinExistence type="predicted"/>
<accession>A0ACB6S933</accession>
<protein>
    <submittedName>
        <fullName evidence="1">Uncharacterized protein</fullName>
    </submittedName>
</protein>